<dbReference type="PATRIC" id="fig|84531.8.peg.4037"/>
<feature type="transmembrane region" description="Helical" evidence="1">
    <location>
        <begin position="18"/>
        <end position="37"/>
    </location>
</feature>
<gene>
    <name evidence="2" type="ORF">LA76x_4029</name>
</gene>
<dbReference type="Proteomes" id="UP000060787">
    <property type="component" value="Chromosome"/>
</dbReference>
<feature type="transmembrane region" description="Helical" evidence="1">
    <location>
        <begin position="49"/>
        <end position="73"/>
    </location>
</feature>
<name>A0A0S2FF57_LYSAN</name>
<dbReference type="EMBL" id="CP011129">
    <property type="protein sequence ID" value="ALN82145.1"/>
    <property type="molecule type" value="Genomic_DNA"/>
</dbReference>
<dbReference type="AlphaFoldDB" id="A0A0S2FF57"/>
<dbReference type="STRING" id="84531.LA76x_4029"/>
<keyword evidence="3" id="KW-1185">Reference proteome</keyword>
<proteinExistence type="predicted"/>
<organism evidence="2 3">
    <name type="scientific">Lysobacter antibioticus</name>
    <dbReference type="NCBI Taxonomy" id="84531"/>
    <lineage>
        <taxon>Bacteria</taxon>
        <taxon>Pseudomonadati</taxon>
        <taxon>Pseudomonadota</taxon>
        <taxon>Gammaproteobacteria</taxon>
        <taxon>Lysobacterales</taxon>
        <taxon>Lysobacteraceae</taxon>
        <taxon>Lysobacter</taxon>
    </lineage>
</organism>
<keyword evidence="1" id="KW-1133">Transmembrane helix</keyword>
<accession>A0A0S2FF57</accession>
<feature type="transmembrane region" description="Helical" evidence="1">
    <location>
        <begin position="85"/>
        <end position="106"/>
    </location>
</feature>
<evidence type="ECO:0000313" key="2">
    <source>
        <dbReference type="EMBL" id="ALN82145.1"/>
    </source>
</evidence>
<evidence type="ECO:0000256" key="1">
    <source>
        <dbReference type="SAM" id="Phobius"/>
    </source>
</evidence>
<sequence>MDAEGAMKRCDGSNRSRWLRWTVLLTAALPQWVGATAQCPPGTGEKGPVFWAVGFGVLGLFFVLGLAVVFGAVRATRGLKWTRRLPLLLAALVAMLCLWTLGLWLFGSYFVMVC</sequence>
<evidence type="ECO:0008006" key="4">
    <source>
        <dbReference type="Google" id="ProtNLM"/>
    </source>
</evidence>
<keyword evidence="1" id="KW-0812">Transmembrane</keyword>
<protein>
    <recommendedName>
        <fullName evidence="4">Transmembrane protein</fullName>
    </recommendedName>
</protein>
<evidence type="ECO:0000313" key="3">
    <source>
        <dbReference type="Proteomes" id="UP000060787"/>
    </source>
</evidence>
<dbReference type="KEGG" id="lab:LA76x_4029"/>
<keyword evidence="1" id="KW-0472">Membrane</keyword>
<reference evidence="2 3" key="1">
    <citation type="journal article" date="2015" name="BMC Genomics">
        <title>Comparative genomics and metabolic profiling of the genus Lysobacter.</title>
        <authorList>
            <person name="de Bruijn I."/>
            <person name="Cheng X."/>
            <person name="de Jager V."/>
            <person name="Exposito R.G."/>
            <person name="Watrous J."/>
            <person name="Patel N."/>
            <person name="Postma J."/>
            <person name="Dorrestein P.C."/>
            <person name="Kobayashi D."/>
            <person name="Raaijmakers J.M."/>
        </authorList>
    </citation>
    <scope>NUCLEOTIDE SEQUENCE [LARGE SCALE GENOMIC DNA]</scope>
    <source>
        <strain evidence="2 3">76</strain>
    </source>
</reference>